<evidence type="ECO:0000256" key="1">
    <source>
        <dbReference type="SAM" id="MobiDB-lite"/>
    </source>
</evidence>
<evidence type="ECO:0008006" key="4">
    <source>
        <dbReference type="Google" id="ProtNLM"/>
    </source>
</evidence>
<evidence type="ECO:0000313" key="3">
    <source>
        <dbReference type="Proteomes" id="UP000002640"/>
    </source>
</evidence>
<reference evidence="2 3" key="1">
    <citation type="journal article" date="2006" name="Science">
        <title>Phytophthora genome sequences uncover evolutionary origins and mechanisms of pathogenesis.</title>
        <authorList>
            <person name="Tyler B.M."/>
            <person name="Tripathy S."/>
            <person name="Zhang X."/>
            <person name="Dehal P."/>
            <person name="Jiang R.H."/>
            <person name="Aerts A."/>
            <person name="Arredondo F.D."/>
            <person name="Baxter L."/>
            <person name="Bensasson D."/>
            <person name="Beynon J.L."/>
            <person name="Chapman J."/>
            <person name="Damasceno C.M."/>
            <person name="Dorrance A.E."/>
            <person name="Dou D."/>
            <person name="Dickerman A.W."/>
            <person name="Dubchak I.L."/>
            <person name="Garbelotto M."/>
            <person name="Gijzen M."/>
            <person name="Gordon S.G."/>
            <person name="Govers F."/>
            <person name="Grunwald N.J."/>
            <person name="Huang W."/>
            <person name="Ivors K.L."/>
            <person name="Jones R.W."/>
            <person name="Kamoun S."/>
            <person name="Krampis K."/>
            <person name="Lamour K.H."/>
            <person name="Lee M.K."/>
            <person name="McDonald W.H."/>
            <person name="Medina M."/>
            <person name="Meijer H.J."/>
            <person name="Nordberg E.K."/>
            <person name="Maclean D.J."/>
            <person name="Ospina-Giraldo M.D."/>
            <person name="Morris P.F."/>
            <person name="Phuntumart V."/>
            <person name="Putnam N.H."/>
            <person name="Rash S."/>
            <person name="Rose J.K."/>
            <person name="Sakihama Y."/>
            <person name="Salamov A.A."/>
            <person name="Savidor A."/>
            <person name="Scheuring C.F."/>
            <person name="Smith B.M."/>
            <person name="Sobral B.W."/>
            <person name="Terry A."/>
            <person name="Torto-Alalibo T.A."/>
            <person name="Win J."/>
            <person name="Xu Z."/>
            <person name="Zhang H."/>
            <person name="Grigoriev I.V."/>
            <person name="Rokhsar D.S."/>
            <person name="Boore J.L."/>
        </authorList>
    </citation>
    <scope>NUCLEOTIDE SEQUENCE [LARGE SCALE GENOMIC DNA]</scope>
    <source>
        <strain evidence="2 3">P6497</strain>
    </source>
</reference>
<sequence>MVKPKRLPLYESPLSSADELSDDDYVGSDDVCSEDLSDTGSAGEGMYDDLFSSDEEPEEPYWNPDPTLRWDVWQIDDFIMTETPNEKEGGVPISKTFPASKRYRSLEPLENMLETHREECWLVLRFKNSGMEHFREFCKTDLYGRAIIAAGEDYSCMFRAMAVAANLLKRPNLVPQTVIDAFFAEAKSKFDVDMNLGCNWKQFTAFLRKLRQHGTALKINEMINPLNNYVQGGRRGPRVLSELTPDKGVTDGLYIVAAYNVRFVGHAVVLRVADGGQRKTIIDKGKEKPVEECRWMNFFAFVRPFRVW</sequence>
<accession>G4ZXH8</accession>
<dbReference type="GeneID" id="20638072"/>
<feature type="compositionally biased region" description="Acidic residues" evidence="1">
    <location>
        <begin position="19"/>
        <end position="37"/>
    </location>
</feature>
<protein>
    <recommendedName>
        <fullName evidence="4">OTU domain-containing protein</fullName>
    </recommendedName>
</protein>
<proteinExistence type="predicted"/>
<dbReference type="AlphaFoldDB" id="G4ZXH8"/>
<gene>
    <name evidence="2" type="ORF">PHYSODRAFT_250678</name>
</gene>
<organism evidence="2 3">
    <name type="scientific">Phytophthora sojae (strain P6497)</name>
    <name type="common">Soybean stem and root rot agent</name>
    <name type="synonym">Phytophthora megasperma f. sp. glycines</name>
    <dbReference type="NCBI Taxonomy" id="1094619"/>
    <lineage>
        <taxon>Eukaryota</taxon>
        <taxon>Sar</taxon>
        <taxon>Stramenopiles</taxon>
        <taxon>Oomycota</taxon>
        <taxon>Peronosporomycetes</taxon>
        <taxon>Peronosporales</taxon>
        <taxon>Peronosporaceae</taxon>
        <taxon>Phytophthora</taxon>
    </lineage>
</organism>
<keyword evidence="3" id="KW-1185">Reference proteome</keyword>
<dbReference type="KEGG" id="psoj:PHYSODRAFT_250678"/>
<dbReference type="EMBL" id="JH159157">
    <property type="protein sequence ID" value="EGZ11841.1"/>
    <property type="molecule type" value="Genomic_DNA"/>
</dbReference>
<name>G4ZXH8_PHYSP</name>
<feature type="region of interest" description="Disordered" evidence="1">
    <location>
        <begin position="1"/>
        <end position="47"/>
    </location>
</feature>
<dbReference type="RefSeq" id="XP_009532174.1">
    <property type="nucleotide sequence ID" value="XM_009533879.1"/>
</dbReference>
<dbReference type="InParanoid" id="G4ZXH8"/>
<evidence type="ECO:0000313" key="2">
    <source>
        <dbReference type="EMBL" id="EGZ11841.1"/>
    </source>
</evidence>
<dbReference type="Proteomes" id="UP000002640">
    <property type="component" value="Unassembled WGS sequence"/>
</dbReference>
<dbReference type="OMA" id="NEMINPL"/>